<dbReference type="EMBL" id="BROH01000004">
    <property type="protein sequence ID" value="GKY87915.1"/>
    <property type="molecule type" value="Genomic_DNA"/>
</dbReference>
<dbReference type="RefSeq" id="WP_281841902.1">
    <property type="nucleotide sequence ID" value="NZ_BROH01000004.1"/>
</dbReference>
<protein>
    <recommendedName>
        <fullName evidence="4">DUF2059 domain-containing protein</fullName>
    </recommendedName>
</protein>
<sequence length="276" mass="30218">MQAIRNVAAAAVVMMAALWAVAAQAAERETLRHFLEVTGFDVAITSMQQGAMAGPGIAGDAPDAFGRQYTALAERVFDPDLMLERAIDMMEAVMPDELVQHGVDFYGSPLGQRLVVAENESHMTDDDTRYAEGQVLLETLTETAPGRIEDLGAMMDAIGGVDASVRAVVEVQLRYLLAAMAAGTLDIDYSEAELRALIAEQIPDIRQNIAVYSMLGAVYAYRDFSDEDVHAYREALEEADMRQVYELLNAIQFEVMAERYEVLAGELSGLTPEQEI</sequence>
<evidence type="ECO:0000313" key="2">
    <source>
        <dbReference type="EMBL" id="GKY87915.1"/>
    </source>
</evidence>
<accession>A0ABQ5LSE1</accession>
<keyword evidence="3" id="KW-1185">Reference proteome</keyword>
<comment type="caution">
    <text evidence="2">The sequence shown here is derived from an EMBL/GenBank/DDBJ whole genome shotgun (WGS) entry which is preliminary data.</text>
</comment>
<organism evidence="2 3">
    <name type="scientific">Sinisalibacter aestuarii</name>
    <dbReference type="NCBI Taxonomy" id="2949426"/>
    <lineage>
        <taxon>Bacteria</taxon>
        <taxon>Pseudomonadati</taxon>
        <taxon>Pseudomonadota</taxon>
        <taxon>Alphaproteobacteria</taxon>
        <taxon>Rhodobacterales</taxon>
        <taxon>Roseobacteraceae</taxon>
        <taxon>Sinisalibacter</taxon>
    </lineage>
</organism>
<feature type="chain" id="PRO_5045990621" description="DUF2059 domain-containing protein" evidence="1">
    <location>
        <begin position="26"/>
        <end position="276"/>
    </location>
</feature>
<gene>
    <name evidence="2" type="ORF">STA1M1_17840</name>
</gene>
<proteinExistence type="predicted"/>
<dbReference type="Proteomes" id="UP001144205">
    <property type="component" value="Unassembled WGS sequence"/>
</dbReference>
<keyword evidence="1" id="KW-0732">Signal</keyword>
<evidence type="ECO:0008006" key="4">
    <source>
        <dbReference type="Google" id="ProtNLM"/>
    </source>
</evidence>
<name>A0ABQ5LSE1_9RHOB</name>
<feature type="signal peptide" evidence="1">
    <location>
        <begin position="1"/>
        <end position="25"/>
    </location>
</feature>
<evidence type="ECO:0000313" key="3">
    <source>
        <dbReference type="Proteomes" id="UP001144205"/>
    </source>
</evidence>
<reference evidence="2" key="1">
    <citation type="journal article" date="2023" name="Int. J. Syst. Evol. Microbiol.">
        <title>Sinisalibacter aestuarii sp. nov., isolated from estuarine sediment of the Arakawa River.</title>
        <authorList>
            <person name="Arafat S.T."/>
            <person name="Hirano S."/>
            <person name="Sato A."/>
            <person name="Takeuchi K."/>
            <person name="Yasuda T."/>
            <person name="Terahara T."/>
            <person name="Hamada M."/>
            <person name="Kobayashi T."/>
        </authorList>
    </citation>
    <scope>NUCLEOTIDE SEQUENCE</scope>
    <source>
        <strain evidence="2">B-399</strain>
    </source>
</reference>
<evidence type="ECO:0000256" key="1">
    <source>
        <dbReference type="SAM" id="SignalP"/>
    </source>
</evidence>